<dbReference type="EC" id="3.1.3.7" evidence="1"/>
<protein>
    <recommendedName>
        <fullName evidence="1">3'(2'),5'-bisphosphate nucleotidase</fullName>
        <ecNumber evidence="1">3.1.3.7</ecNumber>
    </recommendedName>
</protein>
<sequence length="409" mass="45428">MMDTVMDSWCIQEKAQKDNKAKAVSARVCAYGYEWRIVLSLNDDTRTARHRDSSNTRTANLISSKSTSIENLKTANEGSLSNYSLSLDELQQILGLDAVQAVLKKFKDNPSAFMKRARNRSRHRSTVSSTSSTNVPEKGVNTARSIESLARPEEGVFTAQEIDDGVIYTARSDGIRGLKYLYSDRSNIDTARDKDGFDVTEDNFTETKGWKWGNRSKSMEDMRSRASPATSINGYFNTAVSDHPTAISHRDGVITARRYKVIPYHMMEYTVFTANHSLVWEEIGRESIRCLPFIHIIHFRRDDTACNIGSPYKATGDMRSRIIPSSCEKTPRSERSSTTTGVYGNQFGPVGGDMRSRAQPASSCERTANSKTSSTSTAVYGNEFGPVGGDMRSRAQPASSCERTADSKT</sequence>
<evidence type="ECO:0000313" key="3">
    <source>
        <dbReference type="EnsemblMetazoa" id="PPA35674.1"/>
    </source>
</evidence>
<dbReference type="EnsemblMetazoa" id="PPA35674.1">
    <property type="protein sequence ID" value="PPA35674.1"/>
    <property type="gene ID" value="WBGene00274043"/>
</dbReference>
<reference evidence="3" key="2">
    <citation type="submission" date="2022-06" db="UniProtKB">
        <authorList>
            <consortium name="EnsemblMetazoa"/>
        </authorList>
    </citation>
    <scope>IDENTIFICATION</scope>
    <source>
        <strain evidence="3">PS312</strain>
    </source>
</reference>
<dbReference type="AlphaFoldDB" id="A0A2A6BLU5"/>
<feature type="region of interest" description="Disordered" evidence="2">
    <location>
        <begin position="116"/>
        <end position="139"/>
    </location>
</feature>
<dbReference type="Proteomes" id="UP000005239">
    <property type="component" value="Unassembled WGS sequence"/>
</dbReference>
<dbReference type="PANTHER" id="PTHR43028">
    <property type="entry name" value="3'(2'),5'-BISPHOSPHATE NUCLEOTIDASE 1"/>
    <property type="match status" value="1"/>
</dbReference>
<keyword evidence="4" id="KW-1185">Reference proteome</keyword>
<evidence type="ECO:0000256" key="1">
    <source>
        <dbReference type="ARBA" id="ARBA00012633"/>
    </source>
</evidence>
<dbReference type="GO" id="GO:0008441">
    <property type="term" value="F:3'(2'),5'-bisphosphate nucleotidase activity"/>
    <property type="evidence" value="ECO:0000318"/>
    <property type="project" value="GO_Central"/>
</dbReference>
<gene>
    <name evidence="3" type="primary">WBGene00274043</name>
</gene>
<feature type="compositionally biased region" description="Low complexity" evidence="2">
    <location>
        <begin position="367"/>
        <end position="378"/>
    </location>
</feature>
<evidence type="ECO:0000313" key="4">
    <source>
        <dbReference type="Proteomes" id="UP000005239"/>
    </source>
</evidence>
<dbReference type="OrthoDB" id="5829559at2759"/>
<accession>A0A2A6BLU5</accession>
<name>A0A2A6BLU5_PRIPA</name>
<proteinExistence type="predicted"/>
<organism evidence="3 4">
    <name type="scientific">Pristionchus pacificus</name>
    <name type="common">Parasitic nematode worm</name>
    <dbReference type="NCBI Taxonomy" id="54126"/>
    <lineage>
        <taxon>Eukaryota</taxon>
        <taxon>Metazoa</taxon>
        <taxon>Ecdysozoa</taxon>
        <taxon>Nematoda</taxon>
        <taxon>Chromadorea</taxon>
        <taxon>Rhabditida</taxon>
        <taxon>Rhabditina</taxon>
        <taxon>Diplogasteromorpha</taxon>
        <taxon>Diplogasteroidea</taxon>
        <taxon>Neodiplogasteridae</taxon>
        <taxon>Pristionchus</taxon>
    </lineage>
</organism>
<evidence type="ECO:0000256" key="2">
    <source>
        <dbReference type="SAM" id="MobiDB-lite"/>
    </source>
</evidence>
<dbReference type="PANTHER" id="PTHR43028:SF5">
    <property type="entry name" value="3'(2'),5'-BISPHOSPHATE NUCLEOTIDASE 1"/>
    <property type="match status" value="1"/>
</dbReference>
<feature type="region of interest" description="Disordered" evidence="2">
    <location>
        <begin position="327"/>
        <end position="409"/>
    </location>
</feature>
<dbReference type="InterPro" id="IPR050725">
    <property type="entry name" value="CysQ/Inositol_MonoPase"/>
</dbReference>
<accession>A0A8R1UM43</accession>
<feature type="compositionally biased region" description="Low complexity" evidence="2">
    <location>
        <begin position="126"/>
        <end position="135"/>
    </location>
</feature>
<reference evidence="4" key="1">
    <citation type="journal article" date="2008" name="Nat. Genet.">
        <title>The Pristionchus pacificus genome provides a unique perspective on nematode lifestyle and parasitism.</title>
        <authorList>
            <person name="Dieterich C."/>
            <person name="Clifton S.W."/>
            <person name="Schuster L.N."/>
            <person name="Chinwalla A."/>
            <person name="Delehaunty K."/>
            <person name="Dinkelacker I."/>
            <person name="Fulton L."/>
            <person name="Fulton R."/>
            <person name="Godfrey J."/>
            <person name="Minx P."/>
            <person name="Mitreva M."/>
            <person name="Roeseler W."/>
            <person name="Tian H."/>
            <person name="Witte H."/>
            <person name="Yang S.P."/>
            <person name="Wilson R.K."/>
            <person name="Sommer R.J."/>
        </authorList>
    </citation>
    <scope>NUCLEOTIDE SEQUENCE [LARGE SCALE GENOMIC DNA]</scope>
    <source>
        <strain evidence="4">PS312</strain>
    </source>
</reference>
<feature type="compositionally biased region" description="Basic residues" evidence="2">
    <location>
        <begin position="116"/>
        <end position="125"/>
    </location>
</feature>